<protein>
    <submittedName>
        <fullName evidence="1">Uncharacterized protein</fullName>
    </submittedName>
</protein>
<sequence length="116" mass="13986">MNLQNINQQPRLLKDNFTPYPCDDLLQNPICPKEIKPSVFQMLPSFYGRQHEDPYAHLKEFQRIYEHSLGVQARKILWYAHIVNYLVIILLKLLLQRCYNMGFIGQLYLYIFMIFF</sequence>
<dbReference type="EMBL" id="CACRZD030000013">
    <property type="protein sequence ID" value="CAA6669711.1"/>
    <property type="molecule type" value="Genomic_DNA"/>
</dbReference>
<evidence type="ECO:0000313" key="2">
    <source>
        <dbReference type="Proteomes" id="UP001189122"/>
    </source>
</evidence>
<dbReference type="AlphaFoldDB" id="A0A7I8JIG2"/>
<organism evidence="1">
    <name type="scientific">Spirodela intermedia</name>
    <name type="common">Intermediate duckweed</name>
    <dbReference type="NCBI Taxonomy" id="51605"/>
    <lineage>
        <taxon>Eukaryota</taxon>
        <taxon>Viridiplantae</taxon>
        <taxon>Streptophyta</taxon>
        <taxon>Embryophyta</taxon>
        <taxon>Tracheophyta</taxon>
        <taxon>Spermatophyta</taxon>
        <taxon>Magnoliopsida</taxon>
        <taxon>Liliopsida</taxon>
        <taxon>Araceae</taxon>
        <taxon>Lemnoideae</taxon>
        <taxon>Spirodela</taxon>
    </lineage>
</organism>
<evidence type="ECO:0000313" key="1">
    <source>
        <dbReference type="EMBL" id="CAA2630468.1"/>
    </source>
</evidence>
<dbReference type="EMBL" id="LR743600">
    <property type="protein sequence ID" value="CAA2630468.1"/>
    <property type="molecule type" value="Genomic_DNA"/>
</dbReference>
<gene>
    <name evidence="1" type="ORF">SI7747_13016114</name>
</gene>
<reference evidence="1 2" key="1">
    <citation type="submission" date="2019-12" db="EMBL/GenBank/DDBJ databases">
        <authorList>
            <person name="Scholz U."/>
            <person name="Mascher M."/>
            <person name="Fiebig A."/>
        </authorList>
    </citation>
    <scope>NUCLEOTIDE SEQUENCE</scope>
</reference>
<keyword evidence="2" id="KW-1185">Reference proteome</keyword>
<accession>A0A7I8JIG2</accession>
<proteinExistence type="predicted"/>
<name>A0A7I8JIG2_SPIIN</name>
<dbReference type="Proteomes" id="UP001189122">
    <property type="component" value="Unassembled WGS sequence"/>
</dbReference>